<dbReference type="Gene3D" id="3.90.1570.50">
    <property type="match status" value="1"/>
</dbReference>
<dbReference type="eggNOG" id="COG0610">
    <property type="taxonomic scope" value="Bacteria"/>
</dbReference>
<dbReference type="OrthoDB" id="9758243at2"/>
<dbReference type="InterPro" id="IPR055180">
    <property type="entry name" value="HsdR_RecA-like_helicase_dom_2"/>
</dbReference>
<dbReference type="PROSITE" id="PS51192">
    <property type="entry name" value="HELICASE_ATP_BIND_1"/>
    <property type="match status" value="1"/>
</dbReference>
<dbReference type="AlphaFoldDB" id="F1T8H0"/>
<dbReference type="RefSeq" id="WP_004616718.1">
    <property type="nucleotide sequence ID" value="NZ_ACXX02000001.1"/>
</dbReference>
<dbReference type="Pfam" id="PF18766">
    <property type="entry name" value="SWI2_SNF2"/>
    <property type="match status" value="1"/>
</dbReference>
<keyword evidence="3" id="KW-1185">Reference proteome</keyword>
<dbReference type="GO" id="GO:0009035">
    <property type="term" value="F:type I site-specific deoxyribonuclease activity"/>
    <property type="evidence" value="ECO:0007669"/>
    <property type="project" value="UniProtKB-EC"/>
</dbReference>
<proteinExistence type="predicted"/>
<dbReference type="STRING" id="588581.Cpap_4211"/>
<organism evidence="2 3">
    <name type="scientific">Ruminiclostridium papyrosolvens DSM 2782</name>
    <dbReference type="NCBI Taxonomy" id="588581"/>
    <lineage>
        <taxon>Bacteria</taxon>
        <taxon>Bacillati</taxon>
        <taxon>Bacillota</taxon>
        <taxon>Clostridia</taxon>
        <taxon>Eubacteriales</taxon>
        <taxon>Oscillospiraceae</taxon>
        <taxon>Ruminiclostridium</taxon>
    </lineage>
</organism>
<comment type="caution">
    <text evidence="2">The sequence shown here is derived from an EMBL/GenBank/DDBJ whole genome shotgun (WGS) entry which is preliminary data.</text>
</comment>
<reference evidence="2" key="2">
    <citation type="submission" date="2011-01" db="EMBL/GenBank/DDBJ databases">
        <title>The Non-contiguous Finished genome of Clostridium papyrosolvens.</title>
        <authorList>
            <person name="Lucas S."/>
            <person name="Copeland A."/>
            <person name="Lapidus A."/>
            <person name="Cheng J.-F."/>
            <person name="Goodwin L."/>
            <person name="Pitluck S."/>
            <person name="Misra M."/>
            <person name="Chertkov O."/>
            <person name="Detter J.C."/>
            <person name="Han C."/>
            <person name="Tapia R."/>
            <person name="Land M."/>
            <person name="Hauser L."/>
            <person name="Kyrpides N."/>
            <person name="Ivanova N."/>
            <person name="Pagani I."/>
            <person name="Mouttaki H."/>
            <person name="He Z."/>
            <person name="Zhou J."/>
            <person name="Hemme C.L."/>
            <person name="Woyke T."/>
        </authorList>
    </citation>
    <scope>NUCLEOTIDE SEQUENCE [LARGE SCALE GENOMIC DNA]</scope>
    <source>
        <strain evidence="2">DSM 2782</strain>
    </source>
</reference>
<dbReference type="EMBL" id="ACXX02000001">
    <property type="protein sequence ID" value="EGD49768.1"/>
    <property type="molecule type" value="Genomic_DNA"/>
</dbReference>
<sequence>MALDTREKIFETEIEYSLTTFGGYEKGNPSDFSALLGMDAKTVLRFIQNTQPKSWESLCKRHGDCVPQNFIKRLSDELKNRGTLDVLRHGVKDLGVEVALCYFKPANQMNKTTVERYQANILTVMRQVHHSVSKPKDSVDTVLLLNGLPIVTLELKNPLTGQSYSNAIQQYEEDRSNKDTLFAFKRGALVHFAVDTEEAYMTTKLAGKGTVFLPFNKGNNGGAGNPVNPNGFRTAYLWEEVLVKDSLLDIIERYLHLKKEEDTKTGKLKESLIFPRYHQLEVVRLLISDAKENGAGHNYLIQHSAGSGKSNSIAWLAHHLSTLHDSESQVVFNSIVVITDRRVLDRQLQDTIYQFEHVDGVVARIDEKSSISKSKQLTDALNNNAKIIITTLQTFPFILDKVEHSSEKKFAVIVDEAHSSQTGKASEKLKEALAEIETKGDDEIEEKLHQFAETEARIESQTDDSEDEVAREMASHGIQQNLSFFAFTATPKQKTLEIFGTRGTDGLPHAFHVYSMRQAIEENFILDILENYTTYQTYFQVGKKIADDPLYGKSKANKALGKFLSLHPHNLAQKTEIIIEHFRSVTQHEIGGKAKAMLVTGSRLHAVRYYFEFLKYIKKMKYKDLGVLVAFSGIVKDDGADYTESGLNKFAESELPERFEGEEYQILLVAEKYQTGFDQPLLHTMYVDKKLSGVKAVQTLSRLNRMCYGKSDTFVLDFANTKEEIFEAFQPYYERTDVDDITDPNLVYDLKTTLDGYRIYTESEVKSFARIFFKDSAKQTELDFGKLSPYLDPAIDRYCAMESELEQKEFKVTLRKFIRLYSFICHIIKLNDSDLHKFSAFAKCLLRKLPADGKSKTPNLDNDVALQYYRLQKIFEGKIQLENQTGVLPGGRHGAGLPPEEEKATLSELIAKLNERLGTTFTEMDKVIEQFVEDMAKNPEMQLRAKNPMDMFQVAYENNIMDVVIARLQQNQDFCTKYIEDNDFRLEIDKIVLPLVHERIATQQL</sequence>
<gene>
    <name evidence="2" type="ORF">Cpap_4211</name>
</gene>
<dbReference type="PANTHER" id="PTHR42927">
    <property type="entry name" value="HELICASE SUPERFAMILY 1 AND 2 DOMAIN-CONTAINING PROTEIN"/>
    <property type="match status" value="1"/>
</dbReference>
<dbReference type="InterPro" id="IPR007409">
    <property type="entry name" value="Restrct_endonuc_type1_HsdR_N"/>
</dbReference>
<dbReference type="InterPro" id="IPR014001">
    <property type="entry name" value="Helicase_ATP-bd"/>
</dbReference>
<feature type="domain" description="Helicase ATP-binding" evidence="1">
    <location>
        <begin position="290"/>
        <end position="509"/>
    </location>
</feature>
<dbReference type="PANTHER" id="PTHR42927:SF1">
    <property type="entry name" value="HELICASE SUPERFAMILY 1 AND 2 DOMAIN-CONTAINING PROTEIN"/>
    <property type="match status" value="1"/>
</dbReference>
<evidence type="ECO:0000259" key="1">
    <source>
        <dbReference type="PROSITE" id="PS51192"/>
    </source>
</evidence>
<accession>F1T8H0</accession>
<protein>
    <recommendedName>
        <fullName evidence="1">Helicase ATP-binding domain-containing protein</fullName>
    </recommendedName>
</protein>
<evidence type="ECO:0000313" key="3">
    <source>
        <dbReference type="Proteomes" id="UP000003860"/>
    </source>
</evidence>
<dbReference type="SMART" id="SM00487">
    <property type="entry name" value="DEXDc"/>
    <property type="match status" value="1"/>
</dbReference>
<dbReference type="GO" id="GO:0005524">
    <property type="term" value="F:ATP binding"/>
    <property type="evidence" value="ECO:0007669"/>
    <property type="project" value="UniProtKB-KW"/>
</dbReference>
<dbReference type="GO" id="GO:0003677">
    <property type="term" value="F:DNA binding"/>
    <property type="evidence" value="ECO:0007669"/>
    <property type="project" value="UniProtKB-KW"/>
</dbReference>
<dbReference type="Pfam" id="PF22679">
    <property type="entry name" value="T1R_D3-like"/>
    <property type="match status" value="1"/>
</dbReference>
<dbReference type="InterPro" id="IPR040980">
    <property type="entry name" value="SWI2_SNF2"/>
</dbReference>
<dbReference type="Gene3D" id="3.40.50.300">
    <property type="entry name" value="P-loop containing nucleotide triphosphate hydrolases"/>
    <property type="match status" value="2"/>
</dbReference>
<reference evidence="2" key="1">
    <citation type="submission" date="2009-07" db="EMBL/GenBank/DDBJ databases">
        <authorList>
            <consortium name="US DOE Joint Genome Institute (JGI-PGF)"/>
            <person name="Lucas S."/>
            <person name="Copeland A."/>
            <person name="Lapidus A."/>
            <person name="Glavina del Rio T."/>
            <person name="Tice H."/>
            <person name="Bruce D."/>
            <person name="Goodwin L."/>
            <person name="Pitluck S."/>
            <person name="Larimer F."/>
            <person name="Land M.L."/>
            <person name="Mouttaki H."/>
            <person name="He Z."/>
            <person name="Zhou J."/>
            <person name="Hemme C.L."/>
        </authorList>
    </citation>
    <scope>NUCLEOTIDE SEQUENCE [LARGE SCALE GENOMIC DNA]</scope>
    <source>
        <strain evidence="2">DSM 2782</strain>
    </source>
</reference>
<dbReference type="InterPro" id="IPR027417">
    <property type="entry name" value="P-loop_NTPase"/>
</dbReference>
<name>F1T8H0_9FIRM</name>
<dbReference type="SUPFAM" id="SSF52540">
    <property type="entry name" value="P-loop containing nucleoside triphosphate hydrolases"/>
    <property type="match status" value="1"/>
</dbReference>
<dbReference type="Proteomes" id="UP000003860">
    <property type="component" value="Unassembled WGS sequence"/>
</dbReference>
<dbReference type="Pfam" id="PF04313">
    <property type="entry name" value="HSDR_N"/>
    <property type="match status" value="1"/>
</dbReference>
<dbReference type="GO" id="GO:0009307">
    <property type="term" value="P:DNA restriction-modification system"/>
    <property type="evidence" value="ECO:0007669"/>
    <property type="project" value="UniProtKB-KW"/>
</dbReference>
<evidence type="ECO:0000313" key="2">
    <source>
        <dbReference type="EMBL" id="EGD49768.1"/>
    </source>
</evidence>